<comment type="caution">
    <text evidence="2">The sequence shown here is derived from an EMBL/GenBank/DDBJ whole genome shotgun (WGS) entry which is preliminary data.</text>
</comment>
<organism evidence="2 3">
    <name type="scientific">Sphingomonas hankookensis</name>
    <dbReference type="NCBI Taxonomy" id="563996"/>
    <lineage>
        <taxon>Bacteria</taxon>
        <taxon>Pseudomonadati</taxon>
        <taxon>Pseudomonadota</taxon>
        <taxon>Alphaproteobacteria</taxon>
        <taxon>Sphingomonadales</taxon>
        <taxon>Sphingomonadaceae</taxon>
        <taxon>Sphingomonas</taxon>
    </lineage>
</organism>
<evidence type="ECO:0000259" key="1">
    <source>
        <dbReference type="SMART" id="SM00773"/>
    </source>
</evidence>
<proteinExistence type="predicted"/>
<name>A0ABR5YBJ5_9SPHN</name>
<dbReference type="InterPro" id="IPR036930">
    <property type="entry name" value="WGR_dom_sf"/>
</dbReference>
<protein>
    <recommendedName>
        <fullName evidence="1">WGR domain-containing protein</fullName>
    </recommendedName>
</protein>
<dbReference type="CDD" id="cd07996">
    <property type="entry name" value="WGR_MMR_like"/>
    <property type="match status" value="1"/>
</dbReference>
<dbReference type="Pfam" id="PF05406">
    <property type="entry name" value="WGR"/>
    <property type="match status" value="1"/>
</dbReference>
<dbReference type="Proteomes" id="UP000076609">
    <property type="component" value="Unassembled WGS sequence"/>
</dbReference>
<dbReference type="SMART" id="SM00773">
    <property type="entry name" value="WGR"/>
    <property type="match status" value="1"/>
</dbReference>
<sequence length="84" mass="9531">MELPFMPIELTARDSARGIARRWRVVVYRDLFGILLVETQWGRIGRAGQRLVRAFVSEDAALAHVRALLRRRAGAVRRIGVGYA</sequence>
<dbReference type="SUPFAM" id="SSF142921">
    <property type="entry name" value="WGR domain-like"/>
    <property type="match status" value="1"/>
</dbReference>
<dbReference type="EMBL" id="LQQO01000032">
    <property type="protein sequence ID" value="KZE12040.1"/>
    <property type="molecule type" value="Genomic_DNA"/>
</dbReference>
<reference evidence="3" key="1">
    <citation type="submission" date="2016-01" db="EMBL/GenBank/DDBJ databases">
        <title>Draft genome of Chromobacterium sp. F49.</title>
        <authorList>
            <person name="Hong K.W."/>
        </authorList>
    </citation>
    <scope>NUCLEOTIDE SEQUENCE [LARGE SCALE GENOMIC DNA]</scope>
    <source>
        <strain evidence="3">CN3</strain>
    </source>
</reference>
<evidence type="ECO:0000313" key="3">
    <source>
        <dbReference type="Proteomes" id="UP000076609"/>
    </source>
</evidence>
<keyword evidence="3" id="KW-1185">Reference proteome</keyword>
<evidence type="ECO:0000313" key="2">
    <source>
        <dbReference type="EMBL" id="KZE12040.1"/>
    </source>
</evidence>
<dbReference type="RefSeq" id="WP_066691440.1">
    <property type="nucleotide sequence ID" value="NZ_LQQO01000032.1"/>
</dbReference>
<feature type="domain" description="WGR" evidence="1">
    <location>
        <begin position="6"/>
        <end position="81"/>
    </location>
</feature>
<dbReference type="InterPro" id="IPR008893">
    <property type="entry name" value="WGR_domain"/>
</dbReference>
<gene>
    <name evidence="2" type="ORF">AVT10_16655</name>
</gene>
<accession>A0ABR5YBJ5</accession>
<dbReference type="InterPro" id="IPR049809">
    <property type="entry name" value="YehF/YfeS-like_WGR"/>
</dbReference>